<dbReference type="EMBL" id="JACEIK010002528">
    <property type="protein sequence ID" value="MCD9637654.1"/>
    <property type="molecule type" value="Genomic_DNA"/>
</dbReference>
<dbReference type="Proteomes" id="UP000823775">
    <property type="component" value="Unassembled WGS sequence"/>
</dbReference>
<evidence type="ECO:0000313" key="3">
    <source>
        <dbReference type="Proteomes" id="UP000823775"/>
    </source>
</evidence>
<comment type="caution">
    <text evidence="2">The sequence shown here is derived from an EMBL/GenBank/DDBJ whole genome shotgun (WGS) entry which is preliminary data.</text>
</comment>
<feature type="non-terminal residue" evidence="2">
    <location>
        <position position="99"/>
    </location>
</feature>
<reference evidence="2 3" key="1">
    <citation type="journal article" date="2021" name="BMC Genomics">
        <title>Datura genome reveals duplications of psychoactive alkaloid biosynthetic genes and high mutation rate following tissue culture.</title>
        <authorList>
            <person name="Rajewski A."/>
            <person name="Carter-House D."/>
            <person name="Stajich J."/>
            <person name="Litt A."/>
        </authorList>
    </citation>
    <scope>NUCLEOTIDE SEQUENCE [LARGE SCALE GENOMIC DNA]</scope>
    <source>
        <strain evidence="2">AR-01</strain>
    </source>
</reference>
<feature type="compositionally biased region" description="Low complexity" evidence="1">
    <location>
        <begin position="1"/>
        <end position="16"/>
    </location>
</feature>
<proteinExistence type="predicted"/>
<protein>
    <submittedName>
        <fullName evidence="2">Uncharacterized protein</fullName>
    </submittedName>
</protein>
<organism evidence="2 3">
    <name type="scientific">Datura stramonium</name>
    <name type="common">Jimsonweed</name>
    <name type="synonym">Common thornapple</name>
    <dbReference type="NCBI Taxonomy" id="4076"/>
    <lineage>
        <taxon>Eukaryota</taxon>
        <taxon>Viridiplantae</taxon>
        <taxon>Streptophyta</taxon>
        <taxon>Embryophyta</taxon>
        <taxon>Tracheophyta</taxon>
        <taxon>Spermatophyta</taxon>
        <taxon>Magnoliopsida</taxon>
        <taxon>eudicotyledons</taxon>
        <taxon>Gunneridae</taxon>
        <taxon>Pentapetalae</taxon>
        <taxon>asterids</taxon>
        <taxon>lamiids</taxon>
        <taxon>Solanales</taxon>
        <taxon>Solanaceae</taxon>
        <taxon>Solanoideae</taxon>
        <taxon>Datureae</taxon>
        <taxon>Datura</taxon>
    </lineage>
</organism>
<gene>
    <name evidence="2" type="ORF">HAX54_021058</name>
</gene>
<name>A0ABS8UT88_DATST</name>
<evidence type="ECO:0000313" key="2">
    <source>
        <dbReference type="EMBL" id="MCD9637654.1"/>
    </source>
</evidence>
<accession>A0ABS8UT88</accession>
<sequence length="99" mass="10981">MASLRSSPRSRCSRNSTATAVPRNQKLHNTSLTTKLESRFDGVEFHVGELHSKFGDVELDIAMEVTVVHAEEAIVRAKKNALYSAQVESLEEVVEPSKK</sequence>
<evidence type="ECO:0000256" key="1">
    <source>
        <dbReference type="SAM" id="MobiDB-lite"/>
    </source>
</evidence>
<keyword evidence="3" id="KW-1185">Reference proteome</keyword>
<feature type="region of interest" description="Disordered" evidence="1">
    <location>
        <begin position="1"/>
        <end position="33"/>
    </location>
</feature>